<protein>
    <submittedName>
        <fullName evidence="1">Uncharacterized protein</fullName>
    </submittedName>
</protein>
<name>A0A0F4GZ97_9PEZI</name>
<organism evidence="1 2">
    <name type="scientific">Zymoseptoria brevis</name>
    <dbReference type="NCBI Taxonomy" id="1047168"/>
    <lineage>
        <taxon>Eukaryota</taxon>
        <taxon>Fungi</taxon>
        <taxon>Dikarya</taxon>
        <taxon>Ascomycota</taxon>
        <taxon>Pezizomycotina</taxon>
        <taxon>Dothideomycetes</taxon>
        <taxon>Dothideomycetidae</taxon>
        <taxon>Mycosphaerellales</taxon>
        <taxon>Mycosphaerellaceae</taxon>
        <taxon>Zymoseptoria</taxon>
    </lineage>
</organism>
<evidence type="ECO:0000313" key="1">
    <source>
        <dbReference type="EMBL" id="KJY02579.1"/>
    </source>
</evidence>
<dbReference type="Proteomes" id="UP000033647">
    <property type="component" value="Unassembled WGS sequence"/>
</dbReference>
<accession>A0A0F4GZ97</accession>
<proteinExistence type="predicted"/>
<evidence type="ECO:0000313" key="2">
    <source>
        <dbReference type="Proteomes" id="UP000033647"/>
    </source>
</evidence>
<sequence>MRRKVVWEGEGVAVKVAVKLEEAEREEIEGQREPADRWRVKRRRKAEPLIRMVGSGNGRLSVDRRAGLLKVDGRGEVLEDFERRMLEGRDKEVVRVKTTE</sequence>
<feature type="non-terminal residue" evidence="1">
    <location>
        <position position="100"/>
    </location>
</feature>
<dbReference type="AlphaFoldDB" id="A0A0F4GZ97"/>
<comment type="caution">
    <text evidence="1">The sequence shown here is derived from an EMBL/GenBank/DDBJ whole genome shotgun (WGS) entry which is preliminary data.</text>
</comment>
<gene>
    <name evidence="1" type="ORF">TI39_contig34g00001</name>
</gene>
<dbReference type="EMBL" id="LAFY01000032">
    <property type="protein sequence ID" value="KJY02579.1"/>
    <property type="molecule type" value="Genomic_DNA"/>
</dbReference>
<reference evidence="1 2" key="1">
    <citation type="submission" date="2015-03" db="EMBL/GenBank/DDBJ databases">
        <title>RNA-seq based gene annotation and comparative genomics of four Zymoseptoria species reveal species-specific pathogenicity related genes and transposable element activity.</title>
        <authorList>
            <person name="Grandaubert J."/>
            <person name="Bhattacharyya A."/>
            <person name="Stukenbrock E.H."/>
        </authorList>
    </citation>
    <scope>NUCLEOTIDE SEQUENCE [LARGE SCALE GENOMIC DNA]</scope>
    <source>
        <strain evidence="1 2">Zb18110</strain>
    </source>
</reference>
<keyword evidence="2" id="KW-1185">Reference proteome</keyword>